<gene>
    <name evidence="17" type="ORF">FN961_07010</name>
</gene>
<reference evidence="18" key="1">
    <citation type="submission" date="2019-07" db="EMBL/GenBank/DDBJ databases">
        <title>Shewanella sp. YLB-08 draft genomic sequence.</title>
        <authorList>
            <person name="Yu L."/>
        </authorList>
    </citation>
    <scope>NUCLEOTIDE SEQUENCE [LARGE SCALE GENOMIC DNA]</scope>
    <source>
        <strain evidence="18">JCM 20706</strain>
    </source>
</reference>
<dbReference type="FunFam" id="1.10.760.10:FF:000019">
    <property type="entry name" value="Di-heme cytochrome C peroxidase"/>
    <property type="match status" value="1"/>
</dbReference>
<comment type="caution">
    <text evidence="17">The sequence shown here is derived from an EMBL/GenBank/DDBJ whole genome shotgun (WGS) entry which is preliminary data.</text>
</comment>
<sequence>MKTLLFYFTLLVSQLSYAAETEPTDYTFIAGHPSLQQWLLPTPIPTPKDNPLTAEKVSLGKMLFFDPRLSGDNNMSCATCHNPMLGWSDNLTVARGYKSKALTRATPLIINLAYNNLQMWDGRIKTLEEQALAPMEAELEMHADLSQKIALLSGIDGYVTAFDNAFPDQGVNTKTMAMAIASFERTLISNNSRFDTWVKGDKSALTADEISGFKLFVDPVKGNCAVCHSPPNFTDDGFHNIGLASFGHDNPDLGRYNQRRLNLMKGAFKTPTLRDIALSAPFFHDGSAQTLSDVVEHYSEGGKVKTNLSPNFTANTLTPEEIASIVSFLNALTSPHKPFTLPTLPQ</sequence>
<keyword evidence="18" id="KW-1185">Reference proteome</keyword>
<feature type="domain" description="Cytochrome c" evidence="16">
    <location>
        <begin position="207"/>
        <end position="333"/>
    </location>
</feature>
<evidence type="ECO:0000256" key="2">
    <source>
        <dbReference type="ARBA" id="ARBA00004856"/>
    </source>
</evidence>
<dbReference type="Gene3D" id="1.10.760.10">
    <property type="entry name" value="Cytochrome c-like domain"/>
    <property type="match status" value="2"/>
</dbReference>
<keyword evidence="10 14" id="KW-0408">Iron</keyword>
<evidence type="ECO:0000256" key="6">
    <source>
        <dbReference type="ARBA" id="ARBA00022729"/>
    </source>
</evidence>
<evidence type="ECO:0000256" key="8">
    <source>
        <dbReference type="ARBA" id="ARBA00022982"/>
    </source>
</evidence>
<evidence type="ECO:0000256" key="5">
    <source>
        <dbReference type="ARBA" id="ARBA00022723"/>
    </source>
</evidence>
<evidence type="ECO:0000256" key="12">
    <source>
        <dbReference type="ARBA" id="ARBA00073576"/>
    </source>
</evidence>
<evidence type="ECO:0000256" key="1">
    <source>
        <dbReference type="ARBA" id="ARBA00004418"/>
    </source>
</evidence>
<dbReference type="PIRSF" id="PIRSF000294">
    <property type="entry name" value="Cytochrome-c_peroxidase"/>
    <property type="match status" value="1"/>
</dbReference>
<name>A0A553JRG1_SHEHA</name>
<dbReference type="Proteomes" id="UP000318126">
    <property type="component" value="Unassembled WGS sequence"/>
</dbReference>
<comment type="pathway">
    <text evidence="2">One-carbon metabolism; methylamine degradation.</text>
</comment>
<evidence type="ECO:0000313" key="17">
    <source>
        <dbReference type="EMBL" id="TRY15052.1"/>
    </source>
</evidence>
<dbReference type="PANTHER" id="PTHR30600">
    <property type="entry name" value="CYTOCHROME C PEROXIDASE-RELATED"/>
    <property type="match status" value="1"/>
</dbReference>
<feature type="binding site" description="axial binding residue" evidence="14">
    <location>
        <position position="81"/>
    </location>
    <ligand>
        <name>heme c</name>
        <dbReference type="ChEBI" id="CHEBI:61717"/>
        <label>1</label>
    </ligand>
    <ligandPart>
        <name>Fe</name>
        <dbReference type="ChEBI" id="CHEBI:18248"/>
    </ligandPart>
</feature>
<keyword evidence="9" id="KW-0560">Oxidoreductase</keyword>
<feature type="signal peptide" evidence="15">
    <location>
        <begin position="1"/>
        <end position="18"/>
    </location>
</feature>
<keyword evidence="4 13" id="KW-0349">Heme</keyword>
<keyword evidence="7" id="KW-0574">Periplasm</keyword>
<evidence type="ECO:0000259" key="16">
    <source>
        <dbReference type="PROSITE" id="PS51007"/>
    </source>
</evidence>
<feature type="domain" description="Cytochrome c" evidence="16">
    <location>
        <begin position="55"/>
        <end position="156"/>
    </location>
</feature>
<dbReference type="GO" id="GO:0046872">
    <property type="term" value="F:metal ion binding"/>
    <property type="evidence" value="ECO:0007669"/>
    <property type="project" value="UniProtKB-KW"/>
</dbReference>
<feature type="binding site" description="covalent" evidence="13">
    <location>
        <position position="80"/>
    </location>
    <ligand>
        <name>heme c</name>
        <dbReference type="ChEBI" id="CHEBI:61717"/>
        <label>1</label>
    </ligand>
</feature>
<dbReference type="PROSITE" id="PS51007">
    <property type="entry name" value="CYTC"/>
    <property type="match status" value="2"/>
</dbReference>
<evidence type="ECO:0000256" key="10">
    <source>
        <dbReference type="ARBA" id="ARBA00023004"/>
    </source>
</evidence>
<dbReference type="EMBL" id="VKGK01000006">
    <property type="protein sequence ID" value="TRY15052.1"/>
    <property type="molecule type" value="Genomic_DNA"/>
</dbReference>
<organism evidence="17 18">
    <name type="scientific">Shewanella hanedai</name>
    <name type="common">Alteromonas hanedai</name>
    <dbReference type="NCBI Taxonomy" id="25"/>
    <lineage>
        <taxon>Bacteria</taxon>
        <taxon>Pseudomonadati</taxon>
        <taxon>Pseudomonadota</taxon>
        <taxon>Gammaproteobacteria</taxon>
        <taxon>Alteromonadales</taxon>
        <taxon>Shewanellaceae</taxon>
        <taxon>Shewanella</taxon>
    </lineage>
</organism>
<evidence type="ECO:0000256" key="15">
    <source>
        <dbReference type="SAM" id="SignalP"/>
    </source>
</evidence>
<dbReference type="GO" id="GO:0004130">
    <property type="term" value="F:cytochrome-c peroxidase activity"/>
    <property type="evidence" value="ECO:0007669"/>
    <property type="project" value="TreeGrafter"/>
</dbReference>
<proteinExistence type="predicted"/>
<evidence type="ECO:0000256" key="4">
    <source>
        <dbReference type="ARBA" id="ARBA00022617"/>
    </source>
</evidence>
<dbReference type="InterPro" id="IPR036909">
    <property type="entry name" value="Cyt_c-like_dom_sf"/>
</dbReference>
<evidence type="ECO:0000256" key="11">
    <source>
        <dbReference type="ARBA" id="ARBA00058991"/>
    </source>
</evidence>
<dbReference type="InterPro" id="IPR051395">
    <property type="entry name" value="Cytochrome_c_Peroxidase/MauG"/>
</dbReference>
<comment type="subcellular location">
    <subcellularLocation>
        <location evidence="1">Periplasm</location>
    </subcellularLocation>
</comment>
<feature type="binding site" description="covalent" evidence="13">
    <location>
        <position position="224"/>
    </location>
    <ligand>
        <name>heme c</name>
        <dbReference type="ChEBI" id="CHEBI:61717"/>
        <label>2</label>
    </ligand>
</feature>
<keyword evidence="5 14" id="KW-0479">Metal-binding</keyword>
<dbReference type="SUPFAM" id="SSF46626">
    <property type="entry name" value="Cytochrome c"/>
    <property type="match status" value="2"/>
</dbReference>
<evidence type="ECO:0000256" key="14">
    <source>
        <dbReference type="PIRSR" id="PIRSR000294-2"/>
    </source>
</evidence>
<feature type="binding site" description="covalent" evidence="13">
    <location>
        <position position="77"/>
    </location>
    <ligand>
        <name>heme c</name>
        <dbReference type="ChEBI" id="CHEBI:61717"/>
        <label>1</label>
    </ligand>
</feature>
<dbReference type="GO" id="GO:0042597">
    <property type="term" value="C:periplasmic space"/>
    <property type="evidence" value="ECO:0007669"/>
    <property type="project" value="UniProtKB-SubCell"/>
</dbReference>
<evidence type="ECO:0000256" key="9">
    <source>
        <dbReference type="ARBA" id="ARBA00023002"/>
    </source>
</evidence>
<feature type="chain" id="PRO_5021789423" description="Methylamine utilization protein MauG" evidence="15">
    <location>
        <begin position="19"/>
        <end position="346"/>
    </location>
</feature>
<evidence type="ECO:0000256" key="3">
    <source>
        <dbReference type="ARBA" id="ARBA00022448"/>
    </source>
</evidence>
<accession>A0A553JRG1</accession>
<evidence type="ECO:0000313" key="18">
    <source>
        <dbReference type="Proteomes" id="UP000318126"/>
    </source>
</evidence>
<feature type="binding site" description="axial binding residue" evidence="14">
    <location>
        <position position="228"/>
    </location>
    <ligand>
        <name>heme c</name>
        <dbReference type="ChEBI" id="CHEBI:61717"/>
        <label>2</label>
    </ligand>
    <ligandPart>
        <name>Fe</name>
        <dbReference type="ChEBI" id="CHEBI:18248"/>
    </ligandPart>
</feature>
<dbReference type="OrthoDB" id="9805202at2"/>
<dbReference type="GO" id="GO:0009055">
    <property type="term" value="F:electron transfer activity"/>
    <property type="evidence" value="ECO:0007669"/>
    <property type="project" value="InterPro"/>
</dbReference>
<comment type="cofactor">
    <cofactor evidence="13">
        <name>heme</name>
        <dbReference type="ChEBI" id="CHEBI:30413"/>
    </cofactor>
    <text evidence="13">Binds 2 heme groups.</text>
</comment>
<keyword evidence="6 15" id="KW-0732">Signal</keyword>
<feature type="binding site" description="covalent" evidence="13">
    <location>
        <position position="227"/>
    </location>
    <ligand>
        <name>heme c</name>
        <dbReference type="ChEBI" id="CHEBI:61717"/>
        <label>2</label>
    </ligand>
</feature>
<comment type="PTM">
    <text evidence="13">Binds 2 heme groups per subunit.</text>
</comment>
<keyword evidence="3" id="KW-0813">Transport</keyword>
<keyword evidence="8" id="KW-0249">Electron transport</keyword>
<protein>
    <recommendedName>
        <fullName evidence="12">Methylamine utilization protein MauG</fullName>
    </recommendedName>
</protein>
<dbReference type="InterPro" id="IPR009056">
    <property type="entry name" value="Cyt_c-like_dom"/>
</dbReference>
<comment type="function">
    <text evidence="11">Involved in methylamine metabolism. Essential for the maturation of the beta subunit of MADH, presumably via a step in the biosynthesis of tryptophan tryptophylquinone (TTQ), the cofactor of MADH.</text>
</comment>
<evidence type="ECO:0000256" key="13">
    <source>
        <dbReference type="PIRSR" id="PIRSR000294-1"/>
    </source>
</evidence>
<dbReference type="RefSeq" id="WP_143563839.1">
    <property type="nucleotide sequence ID" value="NZ_BMPL01000005.1"/>
</dbReference>
<evidence type="ECO:0000256" key="7">
    <source>
        <dbReference type="ARBA" id="ARBA00022764"/>
    </source>
</evidence>
<dbReference type="GO" id="GO:0020037">
    <property type="term" value="F:heme binding"/>
    <property type="evidence" value="ECO:0007669"/>
    <property type="project" value="InterPro"/>
</dbReference>
<dbReference type="PANTHER" id="PTHR30600:SF10">
    <property type="entry name" value="BLL6722 PROTEIN"/>
    <property type="match status" value="1"/>
</dbReference>
<dbReference type="AlphaFoldDB" id="A0A553JRG1"/>
<dbReference type="InterPro" id="IPR004852">
    <property type="entry name" value="Di-haem_cyt_c_peroxidsae"/>
</dbReference>
<dbReference type="InterPro" id="IPR026259">
    <property type="entry name" value="MauG/Cytc_peroxidase"/>
</dbReference>
<dbReference type="Pfam" id="PF03150">
    <property type="entry name" value="CCP_MauG"/>
    <property type="match status" value="1"/>
</dbReference>